<accession>A0A1B1YXC8</accession>
<keyword evidence="4" id="KW-1185">Reference proteome</keyword>
<dbReference type="EMBL" id="CP014671">
    <property type="protein sequence ID" value="ANX05376.1"/>
    <property type="molecule type" value="Genomic_DNA"/>
</dbReference>
<dbReference type="PANTHER" id="PTHR15629">
    <property type="entry name" value="SH3YL1 PROTEIN"/>
    <property type="match status" value="1"/>
</dbReference>
<reference evidence="4" key="1">
    <citation type="submission" date="2016-03" db="EMBL/GenBank/DDBJ databases">
        <title>Complete genome sequence of Solimmundus cernigliae, representing a novel lineage of polycyclic aromatic hydrocarbon degraders within the Gammaproteobacteria.</title>
        <authorList>
            <person name="Singleton D.R."/>
            <person name="Dickey A.N."/>
            <person name="Scholl E.H."/>
            <person name="Wright F.A."/>
            <person name="Aitken M.D."/>
        </authorList>
    </citation>
    <scope>NUCLEOTIDE SEQUENCE [LARGE SCALE GENOMIC DNA]</scope>
    <source>
        <strain evidence="4">TR3.2</strain>
    </source>
</reference>
<evidence type="ECO:0000259" key="2">
    <source>
        <dbReference type="Pfam" id="PF04366"/>
    </source>
</evidence>
<dbReference type="KEGG" id="gbi:PG2T_15080"/>
<dbReference type="InParanoid" id="A0A1B1YXC8"/>
<dbReference type="OrthoDB" id="9782434at2"/>
<dbReference type="Proteomes" id="UP000092952">
    <property type="component" value="Chromosome"/>
</dbReference>
<sequence length="231" mass="24101">MKSSFASRPVLLMCLALLGPAIASAGQAEDDRLHAATDVLHQISEIPENAIPPELLANAYGIAVIPGVIKAGFVIGGRWGKGVIAVRQDSGWSNPSFITLAGGSIGWQIGAQSTDIILVFKTRRGVENLAASKVTLGADAAVAAGPVGRQASAATDAQMKAEIYSYSRSRGLFAGIALEGAVLQPDEEANAAAYGGNVSSWDVFDNRVFSTPPLAQKFRQALVQYAPPPTR</sequence>
<feature type="domain" description="Ysc84 actin-binding" evidence="2">
    <location>
        <begin position="102"/>
        <end position="224"/>
    </location>
</feature>
<dbReference type="GO" id="GO:0035091">
    <property type="term" value="F:phosphatidylinositol binding"/>
    <property type="evidence" value="ECO:0007669"/>
    <property type="project" value="TreeGrafter"/>
</dbReference>
<dbReference type="InterPro" id="IPR051702">
    <property type="entry name" value="SH3_domain_YSC84-like"/>
</dbReference>
<dbReference type="RefSeq" id="WP_068807352.1">
    <property type="nucleotide sequence ID" value="NZ_CP014671.1"/>
</dbReference>
<proteinExistence type="predicted"/>
<organism evidence="3 4">
    <name type="scientific">Immundisolibacter cernigliae</name>
    <dbReference type="NCBI Taxonomy" id="1810504"/>
    <lineage>
        <taxon>Bacteria</taxon>
        <taxon>Pseudomonadati</taxon>
        <taxon>Pseudomonadota</taxon>
        <taxon>Gammaproteobacteria</taxon>
        <taxon>Immundisolibacterales</taxon>
        <taxon>Immundisolibacteraceae</taxon>
        <taxon>Immundisolibacter</taxon>
    </lineage>
</organism>
<feature type="signal peptide" evidence="1">
    <location>
        <begin position="1"/>
        <end position="25"/>
    </location>
</feature>
<dbReference type="AlphaFoldDB" id="A0A1B1YXC8"/>
<evidence type="ECO:0000256" key="1">
    <source>
        <dbReference type="SAM" id="SignalP"/>
    </source>
</evidence>
<dbReference type="CDD" id="cd11524">
    <property type="entry name" value="SYLF"/>
    <property type="match status" value="1"/>
</dbReference>
<dbReference type="PANTHER" id="PTHR15629:SF2">
    <property type="entry name" value="SH3 DOMAIN-CONTAINING YSC84-LIKE PROTEIN 1"/>
    <property type="match status" value="1"/>
</dbReference>
<feature type="chain" id="PRO_5008533161" description="Ysc84 actin-binding domain-containing protein" evidence="1">
    <location>
        <begin position="26"/>
        <end position="231"/>
    </location>
</feature>
<gene>
    <name evidence="3" type="ORF">PG2T_15080</name>
</gene>
<keyword evidence="1" id="KW-0732">Signal</keyword>
<name>A0A1B1YXC8_9GAMM</name>
<dbReference type="Pfam" id="PF04366">
    <property type="entry name" value="Ysc84"/>
    <property type="match status" value="1"/>
</dbReference>
<dbReference type="STRING" id="1810504.PG2T_15080"/>
<evidence type="ECO:0000313" key="3">
    <source>
        <dbReference type="EMBL" id="ANX05376.1"/>
    </source>
</evidence>
<evidence type="ECO:0000313" key="4">
    <source>
        <dbReference type="Proteomes" id="UP000092952"/>
    </source>
</evidence>
<dbReference type="InterPro" id="IPR007461">
    <property type="entry name" value="Ysc84_actin-binding"/>
</dbReference>
<protein>
    <recommendedName>
        <fullName evidence="2">Ysc84 actin-binding domain-containing protein</fullName>
    </recommendedName>
</protein>